<dbReference type="EMBL" id="JARJCM010000035">
    <property type="protein sequence ID" value="KAJ7037824.1"/>
    <property type="molecule type" value="Genomic_DNA"/>
</dbReference>
<evidence type="ECO:0000313" key="3">
    <source>
        <dbReference type="EMBL" id="KAJ7037824.1"/>
    </source>
</evidence>
<evidence type="ECO:0000256" key="1">
    <source>
        <dbReference type="SAM" id="MobiDB-lite"/>
    </source>
</evidence>
<organism evidence="3 4">
    <name type="scientific">Mycena alexandri</name>
    <dbReference type="NCBI Taxonomy" id="1745969"/>
    <lineage>
        <taxon>Eukaryota</taxon>
        <taxon>Fungi</taxon>
        <taxon>Dikarya</taxon>
        <taxon>Basidiomycota</taxon>
        <taxon>Agaricomycotina</taxon>
        <taxon>Agaricomycetes</taxon>
        <taxon>Agaricomycetidae</taxon>
        <taxon>Agaricales</taxon>
        <taxon>Marasmiineae</taxon>
        <taxon>Mycenaceae</taxon>
        <taxon>Mycena</taxon>
    </lineage>
</organism>
<dbReference type="Proteomes" id="UP001218188">
    <property type="component" value="Unassembled WGS sequence"/>
</dbReference>
<evidence type="ECO:0000313" key="4">
    <source>
        <dbReference type="Proteomes" id="UP001218188"/>
    </source>
</evidence>
<accession>A0AAD6XA73</accession>
<gene>
    <name evidence="3" type="ORF">C8F04DRAFT_1091642</name>
</gene>
<dbReference type="AlphaFoldDB" id="A0AAD6XA73"/>
<comment type="caution">
    <text evidence="3">The sequence shown here is derived from an EMBL/GenBank/DDBJ whole genome shotgun (WGS) entry which is preliminary data.</text>
</comment>
<name>A0AAD6XA73_9AGAR</name>
<keyword evidence="4" id="KW-1185">Reference proteome</keyword>
<reference evidence="3" key="1">
    <citation type="submission" date="2023-03" db="EMBL/GenBank/DDBJ databases">
        <title>Massive genome expansion in bonnet fungi (Mycena s.s.) driven by repeated elements and novel gene families across ecological guilds.</title>
        <authorList>
            <consortium name="Lawrence Berkeley National Laboratory"/>
            <person name="Harder C.B."/>
            <person name="Miyauchi S."/>
            <person name="Viragh M."/>
            <person name="Kuo A."/>
            <person name="Thoen E."/>
            <person name="Andreopoulos B."/>
            <person name="Lu D."/>
            <person name="Skrede I."/>
            <person name="Drula E."/>
            <person name="Henrissat B."/>
            <person name="Morin E."/>
            <person name="Kohler A."/>
            <person name="Barry K."/>
            <person name="LaButti K."/>
            <person name="Morin E."/>
            <person name="Salamov A."/>
            <person name="Lipzen A."/>
            <person name="Mereny Z."/>
            <person name="Hegedus B."/>
            <person name="Baldrian P."/>
            <person name="Stursova M."/>
            <person name="Weitz H."/>
            <person name="Taylor A."/>
            <person name="Grigoriev I.V."/>
            <person name="Nagy L.G."/>
            <person name="Martin F."/>
            <person name="Kauserud H."/>
        </authorList>
    </citation>
    <scope>NUCLEOTIDE SEQUENCE</scope>
    <source>
        <strain evidence="3">CBHHK200</strain>
    </source>
</reference>
<feature type="chain" id="PRO_5042181189" evidence="2">
    <location>
        <begin position="23"/>
        <end position="213"/>
    </location>
</feature>
<keyword evidence="2" id="KW-0732">Signal</keyword>
<feature type="signal peptide" evidence="2">
    <location>
        <begin position="1"/>
        <end position="22"/>
    </location>
</feature>
<proteinExistence type="predicted"/>
<sequence length="213" mass="22481">MFPSVPTFAACLLLAIEVSSQGDTGGFPGFPGGGQLPSLPGGAGIPSFPTDGGAGFPTLGGTGFPSFPTDGGAGIPSFQAQGFLHFLQVFQRDSQTAGHPLPQAYRCFLHSLPYRETDFQRDPPTEGPLRPSPQAAPVLLQDSQASAFPPELLDSALLYWRRHRPQAPLSTPAPSTVLLDFRTLRQDPSRLPAPSVQDQGEVIPPGSMRPLPG</sequence>
<protein>
    <submittedName>
        <fullName evidence="3">Uncharacterized protein</fullName>
    </submittedName>
</protein>
<feature type="region of interest" description="Disordered" evidence="1">
    <location>
        <begin position="183"/>
        <end position="213"/>
    </location>
</feature>
<evidence type="ECO:0000256" key="2">
    <source>
        <dbReference type="SAM" id="SignalP"/>
    </source>
</evidence>